<sequence>MRRAGAFLAGHWHLLALVVVIFALWRTPVVMPLKLLVVFLHEVSHALATLLTGGSVESLTLSPDQGGMVISRGGNRFVTLSAGYLGSLLIGVALFVIAVRTHLDRALLAFLGALLLAVSLIYVRDLFALAFGIATGAAMLAAARYLPRDACDLVLRVIGLASMIYVPYDIFSDTIARAHLQSDAWMLAQEFGGPTLFWGGLWLVISLGVIALCLRYGLGASSNFRRGQST</sequence>
<dbReference type="AlphaFoldDB" id="A0A8J3GZL4"/>
<dbReference type="EMBL" id="BNCJ01000008">
    <property type="protein sequence ID" value="GHF55796.1"/>
    <property type="molecule type" value="Genomic_DNA"/>
</dbReference>
<name>A0A8J3GZL4_9RHOB</name>
<feature type="transmembrane region" description="Helical" evidence="1">
    <location>
        <begin position="76"/>
        <end position="99"/>
    </location>
</feature>
<organism evidence="2 3">
    <name type="scientific">Seohaeicola zhoushanensis</name>
    <dbReference type="NCBI Taxonomy" id="1569283"/>
    <lineage>
        <taxon>Bacteria</taxon>
        <taxon>Pseudomonadati</taxon>
        <taxon>Pseudomonadota</taxon>
        <taxon>Alphaproteobacteria</taxon>
        <taxon>Rhodobacterales</taxon>
        <taxon>Roseobacteraceae</taxon>
        <taxon>Seohaeicola</taxon>
    </lineage>
</organism>
<evidence type="ECO:0000256" key="1">
    <source>
        <dbReference type="SAM" id="Phobius"/>
    </source>
</evidence>
<reference evidence="2" key="1">
    <citation type="journal article" date="2014" name="Int. J. Syst. Evol. Microbiol.">
        <title>Complete genome sequence of Corynebacterium casei LMG S-19264T (=DSM 44701T), isolated from a smear-ripened cheese.</title>
        <authorList>
            <consortium name="US DOE Joint Genome Institute (JGI-PGF)"/>
            <person name="Walter F."/>
            <person name="Albersmeier A."/>
            <person name="Kalinowski J."/>
            <person name="Ruckert C."/>
        </authorList>
    </citation>
    <scope>NUCLEOTIDE SEQUENCE</scope>
    <source>
        <strain evidence="2">KCTC 42650</strain>
    </source>
</reference>
<keyword evidence="3" id="KW-1185">Reference proteome</keyword>
<proteinExistence type="predicted"/>
<evidence type="ECO:0000313" key="3">
    <source>
        <dbReference type="Proteomes" id="UP000626220"/>
    </source>
</evidence>
<dbReference type="Proteomes" id="UP000626220">
    <property type="component" value="Unassembled WGS sequence"/>
</dbReference>
<feature type="transmembrane region" description="Helical" evidence="1">
    <location>
        <begin position="153"/>
        <end position="171"/>
    </location>
</feature>
<comment type="caution">
    <text evidence="2">The sequence shown here is derived from an EMBL/GenBank/DDBJ whole genome shotgun (WGS) entry which is preliminary data.</text>
</comment>
<keyword evidence="1" id="KW-0812">Transmembrane</keyword>
<dbReference type="PANTHER" id="PTHR33979:SF2">
    <property type="entry name" value="PEPTIDASE M50B-LIKE-DOMAIN-CONTAINING PROTEIN"/>
    <property type="match status" value="1"/>
</dbReference>
<evidence type="ECO:0008006" key="4">
    <source>
        <dbReference type="Google" id="ProtNLM"/>
    </source>
</evidence>
<evidence type="ECO:0000313" key="2">
    <source>
        <dbReference type="EMBL" id="GHF55796.1"/>
    </source>
</evidence>
<dbReference type="RefSeq" id="WP_189680825.1">
    <property type="nucleotide sequence ID" value="NZ_BNCJ01000008.1"/>
</dbReference>
<keyword evidence="1" id="KW-0472">Membrane</keyword>
<accession>A0A8J3GZL4</accession>
<feature type="transmembrane region" description="Helical" evidence="1">
    <location>
        <begin position="129"/>
        <end position="146"/>
    </location>
</feature>
<keyword evidence="1" id="KW-1133">Transmembrane helix</keyword>
<feature type="transmembrane region" description="Helical" evidence="1">
    <location>
        <begin position="6"/>
        <end position="25"/>
    </location>
</feature>
<feature type="transmembrane region" description="Helical" evidence="1">
    <location>
        <begin position="196"/>
        <end position="218"/>
    </location>
</feature>
<dbReference type="InterPro" id="IPR049500">
    <property type="entry name" value="Peptidase_M50B-like"/>
</dbReference>
<reference evidence="2" key="2">
    <citation type="submission" date="2020-09" db="EMBL/GenBank/DDBJ databases">
        <authorList>
            <person name="Sun Q."/>
            <person name="Kim S."/>
        </authorList>
    </citation>
    <scope>NUCLEOTIDE SEQUENCE</scope>
    <source>
        <strain evidence="2">KCTC 42650</strain>
    </source>
</reference>
<dbReference type="PANTHER" id="PTHR33979">
    <property type="entry name" value="OS02G0221600 PROTEIN"/>
    <property type="match status" value="1"/>
</dbReference>
<dbReference type="Pfam" id="PF13398">
    <property type="entry name" value="Peptidase_M50B"/>
    <property type="match status" value="1"/>
</dbReference>
<protein>
    <recommendedName>
        <fullName evidence="4">M50 family peptidase</fullName>
    </recommendedName>
</protein>
<gene>
    <name evidence="2" type="ORF">GCM10017056_29140</name>
</gene>
<feature type="transmembrane region" description="Helical" evidence="1">
    <location>
        <begin position="106"/>
        <end position="123"/>
    </location>
</feature>